<accession>A0ABW7LCJ8</accession>
<dbReference type="Pfam" id="PF04365">
    <property type="entry name" value="BrnT_toxin"/>
    <property type="match status" value="1"/>
</dbReference>
<dbReference type="Gene3D" id="3.10.450.530">
    <property type="entry name" value="Ribonuclease toxin, BrnT, of type II toxin-antitoxin system"/>
    <property type="match status" value="1"/>
</dbReference>
<reference evidence="1 2" key="1">
    <citation type="submission" date="2024-10" db="EMBL/GenBank/DDBJ databases">
        <title>Burkholderia semiarida in Mexico.</title>
        <authorList>
            <person name="Estrada P."/>
        </authorList>
    </citation>
    <scope>NUCLEOTIDE SEQUENCE [LARGE SCALE GENOMIC DNA]</scope>
    <source>
        <strain evidence="1 2">CLM7-1</strain>
    </source>
</reference>
<dbReference type="InterPro" id="IPR038573">
    <property type="entry name" value="BrnT_sf"/>
</dbReference>
<proteinExistence type="predicted"/>
<dbReference type="EMBL" id="JBIMPM010000069">
    <property type="protein sequence ID" value="MFH5255797.1"/>
    <property type="molecule type" value="Genomic_DNA"/>
</dbReference>
<comment type="caution">
    <text evidence="1">The sequence shown here is derived from an EMBL/GenBank/DDBJ whole genome shotgun (WGS) entry which is preliminary data.</text>
</comment>
<name>A0ABW7LCJ8_9BURK</name>
<dbReference type="Proteomes" id="UP001609186">
    <property type="component" value="Unassembled WGS sequence"/>
</dbReference>
<keyword evidence="2" id="KW-1185">Reference proteome</keyword>
<evidence type="ECO:0000313" key="1">
    <source>
        <dbReference type="EMBL" id="MFH5255797.1"/>
    </source>
</evidence>
<protein>
    <submittedName>
        <fullName evidence="1">BrnT family toxin</fullName>
    </submittedName>
</protein>
<dbReference type="InterPro" id="IPR007460">
    <property type="entry name" value="BrnT_toxin"/>
</dbReference>
<gene>
    <name evidence="1" type="ORF">ACGTRS_31645</name>
</gene>
<sequence>MDITFDLAKNVANITKHGVSLKLAAELDWSEVMACVDTRHDYKEVREIGFGVIDERLYCVVFTQRGNAMQIISMRKANKREVKSYVEQT</sequence>
<organism evidence="1 2">
    <name type="scientific">Burkholderia semiarida</name>
    <dbReference type="NCBI Taxonomy" id="2843303"/>
    <lineage>
        <taxon>Bacteria</taxon>
        <taxon>Pseudomonadati</taxon>
        <taxon>Pseudomonadota</taxon>
        <taxon>Betaproteobacteria</taxon>
        <taxon>Burkholderiales</taxon>
        <taxon>Burkholderiaceae</taxon>
        <taxon>Burkholderia</taxon>
        <taxon>Burkholderia cepacia complex</taxon>
    </lineage>
</organism>
<dbReference type="RefSeq" id="WP_175712611.1">
    <property type="nucleotide sequence ID" value="NZ_JBIMPM010000069.1"/>
</dbReference>
<evidence type="ECO:0000313" key="2">
    <source>
        <dbReference type="Proteomes" id="UP001609186"/>
    </source>
</evidence>